<gene>
    <name evidence="7" type="ordered locus">Sulac_2133</name>
</gene>
<dbReference type="InterPro" id="IPR039425">
    <property type="entry name" value="RNA_pol_sigma-70-like"/>
</dbReference>
<dbReference type="PANTHER" id="PTHR43133:SF62">
    <property type="entry name" value="RNA POLYMERASE SIGMA FACTOR SIGZ"/>
    <property type="match status" value="1"/>
</dbReference>
<dbReference type="EMBL" id="CP003179">
    <property type="protein sequence ID" value="AEW05619.1"/>
    <property type="molecule type" value="Genomic_DNA"/>
</dbReference>
<dbReference type="Pfam" id="PF04542">
    <property type="entry name" value="Sigma70_r2"/>
    <property type="match status" value="1"/>
</dbReference>
<dbReference type="Gene3D" id="1.10.10.10">
    <property type="entry name" value="Winged helix-like DNA-binding domain superfamily/Winged helix DNA-binding domain"/>
    <property type="match status" value="1"/>
</dbReference>
<organism evidence="7 8">
    <name type="scientific">Sulfobacillus acidophilus (strain ATCC 700253 / DSM 10332 / NAL)</name>
    <dbReference type="NCBI Taxonomy" id="679936"/>
    <lineage>
        <taxon>Bacteria</taxon>
        <taxon>Bacillati</taxon>
        <taxon>Bacillota</taxon>
        <taxon>Clostridia</taxon>
        <taxon>Eubacteriales</taxon>
        <taxon>Clostridiales Family XVII. Incertae Sedis</taxon>
        <taxon>Sulfobacillus</taxon>
    </lineage>
</organism>
<dbReference type="Pfam" id="PF08281">
    <property type="entry name" value="Sigma70_r4_2"/>
    <property type="match status" value="1"/>
</dbReference>
<dbReference type="InterPro" id="IPR013324">
    <property type="entry name" value="RNA_pol_sigma_r3/r4-like"/>
</dbReference>
<dbReference type="Proteomes" id="UP000005439">
    <property type="component" value="Chromosome"/>
</dbReference>
<evidence type="ECO:0000256" key="2">
    <source>
        <dbReference type="ARBA" id="ARBA00023015"/>
    </source>
</evidence>
<dbReference type="InterPro" id="IPR013249">
    <property type="entry name" value="RNA_pol_sigma70_r4_t2"/>
</dbReference>
<accession>G8TT04</accession>
<dbReference type="STRING" id="679936.Sulac_2133"/>
<evidence type="ECO:0000259" key="5">
    <source>
        <dbReference type="Pfam" id="PF04542"/>
    </source>
</evidence>
<keyword evidence="4" id="KW-0804">Transcription</keyword>
<dbReference type="SUPFAM" id="SSF88659">
    <property type="entry name" value="Sigma3 and sigma4 domains of RNA polymerase sigma factors"/>
    <property type="match status" value="1"/>
</dbReference>
<comment type="similarity">
    <text evidence="1">Belongs to the sigma-70 factor family. ECF subfamily.</text>
</comment>
<dbReference type="PANTHER" id="PTHR43133">
    <property type="entry name" value="RNA POLYMERASE ECF-TYPE SIGMA FACTO"/>
    <property type="match status" value="1"/>
</dbReference>
<evidence type="ECO:0000256" key="1">
    <source>
        <dbReference type="ARBA" id="ARBA00010641"/>
    </source>
</evidence>
<dbReference type="GO" id="GO:0016987">
    <property type="term" value="F:sigma factor activity"/>
    <property type="evidence" value="ECO:0007669"/>
    <property type="project" value="UniProtKB-KW"/>
</dbReference>
<dbReference type="GO" id="GO:0003677">
    <property type="term" value="F:DNA binding"/>
    <property type="evidence" value="ECO:0007669"/>
    <property type="project" value="InterPro"/>
</dbReference>
<dbReference type="PATRIC" id="fig|679936.5.peg.2199"/>
<evidence type="ECO:0000256" key="3">
    <source>
        <dbReference type="ARBA" id="ARBA00023082"/>
    </source>
</evidence>
<proteinExistence type="inferred from homology"/>
<dbReference type="CDD" id="cd06171">
    <property type="entry name" value="Sigma70_r4"/>
    <property type="match status" value="1"/>
</dbReference>
<name>G8TT04_SULAD</name>
<dbReference type="NCBIfam" id="TIGR02937">
    <property type="entry name" value="sigma70-ECF"/>
    <property type="match status" value="1"/>
</dbReference>
<protein>
    <submittedName>
        <fullName evidence="7">RNA polymerase, sigma-24 subunit, ECF subfamily</fullName>
    </submittedName>
</protein>
<sequence length="216" mass="24421">MINGNVGQIRGFLRVFRESNFVNDGEQRSQRMGETDQELLSRIASGNQDAMMAFYDRYFGLVAGYCRKLINDRVEADEVIQDVFWQVWKSASLYDAGRAPVTAWLMTIARSRAIDRLRRLQNRAPTVEIEEAGVGLAAADNIEQAVIARDTREQLYDALEQLPESQKQMVSAVYLRGQTAEEAARRQQIPVGTAKTRLRLGLEKLRRMVGVDGHDA</sequence>
<dbReference type="InterPro" id="IPR007627">
    <property type="entry name" value="RNA_pol_sigma70_r2"/>
</dbReference>
<dbReference type="Gene3D" id="1.10.1740.10">
    <property type="match status" value="1"/>
</dbReference>
<dbReference type="InterPro" id="IPR014284">
    <property type="entry name" value="RNA_pol_sigma-70_dom"/>
</dbReference>
<evidence type="ECO:0000256" key="4">
    <source>
        <dbReference type="ARBA" id="ARBA00023163"/>
    </source>
</evidence>
<feature type="domain" description="RNA polymerase sigma factor 70 region 4 type 2" evidence="6">
    <location>
        <begin position="152"/>
        <end position="205"/>
    </location>
</feature>
<feature type="domain" description="RNA polymerase sigma-70 region 2" evidence="5">
    <location>
        <begin position="54"/>
        <end position="121"/>
    </location>
</feature>
<dbReference type="GO" id="GO:0006352">
    <property type="term" value="P:DNA-templated transcription initiation"/>
    <property type="evidence" value="ECO:0007669"/>
    <property type="project" value="InterPro"/>
</dbReference>
<dbReference type="KEGG" id="sap:Sulac_2133"/>
<dbReference type="InterPro" id="IPR036388">
    <property type="entry name" value="WH-like_DNA-bd_sf"/>
</dbReference>
<evidence type="ECO:0000259" key="6">
    <source>
        <dbReference type="Pfam" id="PF08281"/>
    </source>
</evidence>
<dbReference type="InterPro" id="IPR013325">
    <property type="entry name" value="RNA_pol_sigma_r2"/>
</dbReference>
<reference evidence="7 8" key="2">
    <citation type="journal article" date="2012" name="Stand. Genomic Sci.">
        <title>Complete genome sequence of the moderately thermophilic mineral-sulfide-oxidizing firmicute Sulfobacillus acidophilus type strain (NAL(T)).</title>
        <authorList>
            <person name="Anderson I."/>
            <person name="Chertkov O."/>
            <person name="Chen A."/>
            <person name="Saunders E."/>
            <person name="Lapidus A."/>
            <person name="Nolan M."/>
            <person name="Lucas S."/>
            <person name="Hammon N."/>
            <person name="Deshpande S."/>
            <person name="Cheng J.F."/>
            <person name="Han C."/>
            <person name="Tapia R."/>
            <person name="Goodwin L.A."/>
            <person name="Pitluck S."/>
            <person name="Liolios K."/>
            <person name="Pagani I."/>
            <person name="Ivanova N."/>
            <person name="Mikhailova N."/>
            <person name="Pati A."/>
            <person name="Palaniappan K."/>
            <person name="Land M."/>
            <person name="Pan C."/>
            <person name="Rohde M."/>
            <person name="Pukall R."/>
            <person name="Goker M."/>
            <person name="Detter J.C."/>
            <person name="Woyke T."/>
            <person name="Bristow J."/>
            <person name="Eisen J.A."/>
            <person name="Markowitz V."/>
            <person name="Hugenholtz P."/>
            <person name="Kyrpides N.C."/>
            <person name="Klenk H.P."/>
            <person name="Mavromatis K."/>
        </authorList>
    </citation>
    <scope>NUCLEOTIDE SEQUENCE [LARGE SCALE GENOMIC DNA]</scope>
    <source>
        <strain evidence="8">ATCC 700253 / DSM 10332 / NAL</strain>
    </source>
</reference>
<evidence type="ECO:0000313" key="7">
    <source>
        <dbReference type="EMBL" id="AEW05619.1"/>
    </source>
</evidence>
<keyword evidence="2" id="KW-0805">Transcription regulation</keyword>
<evidence type="ECO:0000313" key="8">
    <source>
        <dbReference type="Proteomes" id="UP000005439"/>
    </source>
</evidence>
<keyword evidence="3" id="KW-0731">Sigma factor</keyword>
<keyword evidence="8" id="KW-1185">Reference proteome</keyword>
<dbReference type="AlphaFoldDB" id="G8TT04"/>
<reference evidence="8" key="1">
    <citation type="submission" date="2011-12" db="EMBL/GenBank/DDBJ databases">
        <title>The complete genome of chromosome of Sulfobacillus acidophilus DSM 10332.</title>
        <authorList>
            <person name="Lucas S."/>
            <person name="Han J."/>
            <person name="Lapidus A."/>
            <person name="Bruce D."/>
            <person name="Goodwin L."/>
            <person name="Pitluck S."/>
            <person name="Peters L."/>
            <person name="Kyrpides N."/>
            <person name="Mavromatis K."/>
            <person name="Ivanova N."/>
            <person name="Mikhailova N."/>
            <person name="Chertkov O."/>
            <person name="Saunders E."/>
            <person name="Detter J.C."/>
            <person name="Tapia R."/>
            <person name="Han C."/>
            <person name="Land M."/>
            <person name="Hauser L."/>
            <person name="Markowitz V."/>
            <person name="Cheng J.-F."/>
            <person name="Hugenholtz P."/>
            <person name="Woyke T."/>
            <person name="Wu D."/>
            <person name="Pukall R."/>
            <person name="Gehrich-Schroeter G."/>
            <person name="Schneider S."/>
            <person name="Klenk H.-P."/>
            <person name="Eisen J.A."/>
        </authorList>
    </citation>
    <scope>NUCLEOTIDE SEQUENCE [LARGE SCALE GENOMIC DNA]</scope>
    <source>
        <strain evidence="8">ATCC 700253 / DSM 10332 / NAL</strain>
    </source>
</reference>
<dbReference type="SUPFAM" id="SSF88946">
    <property type="entry name" value="Sigma2 domain of RNA polymerase sigma factors"/>
    <property type="match status" value="1"/>
</dbReference>
<dbReference type="HOGENOM" id="CLU_047691_9_3_9"/>